<dbReference type="Pfam" id="PF02237">
    <property type="entry name" value="BPL_C"/>
    <property type="match status" value="1"/>
</dbReference>
<dbReference type="Gene3D" id="2.30.30.100">
    <property type="match status" value="1"/>
</dbReference>
<dbReference type="NCBIfam" id="TIGR00121">
    <property type="entry name" value="birA_ligase"/>
    <property type="match status" value="1"/>
</dbReference>
<dbReference type="InterPro" id="IPR004143">
    <property type="entry name" value="BPL_LPL_catalytic"/>
</dbReference>
<evidence type="ECO:0000313" key="6">
    <source>
        <dbReference type="EMBL" id="SPF29854.1"/>
    </source>
</evidence>
<evidence type="ECO:0000313" key="7">
    <source>
        <dbReference type="Proteomes" id="UP000244932"/>
    </source>
</evidence>
<accession>A0A2R8ACA9</accession>
<keyword evidence="2" id="KW-0092">Biotin</keyword>
<dbReference type="RefSeq" id="WP_108782597.1">
    <property type="nucleotide sequence ID" value="NZ_OMKW01000003.1"/>
</dbReference>
<keyword evidence="7" id="KW-1185">Reference proteome</keyword>
<dbReference type="Proteomes" id="UP000244932">
    <property type="component" value="Unassembled WGS sequence"/>
</dbReference>
<dbReference type="InterPro" id="IPR045864">
    <property type="entry name" value="aa-tRNA-synth_II/BPL/LPL"/>
</dbReference>
<dbReference type="OrthoDB" id="9807064at2"/>
<dbReference type="Gene3D" id="3.30.930.10">
    <property type="entry name" value="Bira Bifunctional Protein, Domain 2"/>
    <property type="match status" value="1"/>
</dbReference>
<dbReference type="InterPro" id="IPR003142">
    <property type="entry name" value="BPL_C"/>
</dbReference>
<evidence type="ECO:0000259" key="5">
    <source>
        <dbReference type="PROSITE" id="PS51733"/>
    </source>
</evidence>
<dbReference type="GO" id="GO:0005737">
    <property type="term" value="C:cytoplasm"/>
    <property type="evidence" value="ECO:0007669"/>
    <property type="project" value="TreeGrafter"/>
</dbReference>
<dbReference type="GO" id="GO:0004077">
    <property type="term" value="F:biotin--[biotin carboxyl-carrier protein] ligase activity"/>
    <property type="evidence" value="ECO:0007669"/>
    <property type="project" value="UniProtKB-EC"/>
</dbReference>
<dbReference type="PANTHER" id="PTHR12835">
    <property type="entry name" value="BIOTIN PROTEIN LIGASE"/>
    <property type="match status" value="1"/>
</dbReference>
<comment type="catalytic activity">
    <reaction evidence="4">
        <text>biotin + L-lysyl-[protein] + ATP = N(6)-biotinyl-L-lysyl-[protein] + AMP + diphosphate + H(+)</text>
        <dbReference type="Rhea" id="RHEA:11756"/>
        <dbReference type="Rhea" id="RHEA-COMP:9752"/>
        <dbReference type="Rhea" id="RHEA-COMP:10505"/>
        <dbReference type="ChEBI" id="CHEBI:15378"/>
        <dbReference type="ChEBI" id="CHEBI:29969"/>
        <dbReference type="ChEBI" id="CHEBI:30616"/>
        <dbReference type="ChEBI" id="CHEBI:33019"/>
        <dbReference type="ChEBI" id="CHEBI:57586"/>
        <dbReference type="ChEBI" id="CHEBI:83144"/>
        <dbReference type="ChEBI" id="CHEBI:456215"/>
        <dbReference type="EC" id="6.3.4.15"/>
    </reaction>
</comment>
<dbReference type="CDD" id="cd16442">
    <property type="entry name" value="BPL"/>
    <property type="match status" value="1"/>
</dbReference>
<dbReference type="AlphaFoldDB" id="A0A2R8ACA9"/>
<dbReference type="InterPro" id="IPR004408">
    <property type="entry name" value="Biotin_CoA_COase_ligase"/>
</dbReference>
<proteinExistence type="predicted"/>
<dbReference type="EMBL" id="OMKW01000003">
    <property type="protein sequence ID" value="SPF29854.1"/>
    <property type="molecule type" value="Genomic_DNA"/>
</dbReference>
<keyword evidence="1 6" id="KW-0436">Ligase</keyword>
<sequence>MMNWPSDYGRIILEEAATTMVEAASRASDAPIWVLAKRQSAGTGRRGRAWQMPLGNFAATLALKPSGSQARWALRSFVMAMALHDALVEMTAKPALFSLKWPNDVLCRGQKLAGILLESRGDTLLIGVGVNLVATPPVELLEDRALPPVDLKSASGQHVLPEAFLESLALHFARREERFTTEGFDRLRQDWLAHAARLGETIYARAGETVTTGRFDGIDSEGALLLSTPKGITRLHAADVYFE</sequence>
<name>A0A2R8ACA9_9RHOB</name>
<evidence type="ECO:0000256" key="4">
    <source>
        <dbReference type="ARBA" id="ARBA00047846"/>
    </source>
</evidence>
<evidence type="ECO:0000256" key="1">
    <source>
        <dbReference type="ARBA" id="ARBA00022598"/>
    </source>
</evidence>
<evidence type="ECO:0000256" key="2">
    <source>
        <dbReference type="ARBA" id="ARBA00023267"/>
    </source>
</evidence>
<dbReference type="SUPFAM" id="SSF55681">
    <property type="entry name" value="Class II aaRS and biotin synthetases"/>
    <property type="match status" value="1"/>
</dbReference>
<dbReference type="Pfam" id="PF03099">
    <property type="entry name" value="BPL_LplA_LipB"/>
    <property type="match status" value="1"/>
</dbReference>
<dbReference type="PROSITE" id="PS51733">
    <property type="entry name" value="BPL_LPL_CATALYTIC"/>
    <property type="match status" value="1"/>
</dbReference>
<feature type="domain" description="BPL/LPL catalytic" evidence="5">
    <location>
        <begin position="5"/>
        <end position="180"/>
    </location>
</feature>
<organism evidence="6 7">
    <name type="scientific">Pontivivens insulae</name>
    <dbReference type="NCBI Taxonomy" id="1639689"/>
    <lineage>
        <taxon>Bacteria</taxon>
        <taxon>Pseudomonadati</taxon>
        <taxon>Pseudomonadota</taxon>
        <taxon>Alphaproteobacteria</taxon>
        <taxon>Rhodobacterales</taxon>
        <taxon>Paracoccaceae</taxon>
        <taxon>Pontivivens</taxon>
    </lineage>
</organism>
<reference evidence="6 7" key="1">
    <citation type="submission" date="2018-03" db="EMBL/GenBank/DDBJ databases">
        <authorList>
            <person name="Keele B.F."/>
        </authorList>
    </citation>
    <scope>NUCLEOTIDE SEQUENCE [LARGE SCALE GENOMIC DNA]</scope>
    <source>
        <strain evidence="6 7">CeCT 8812</strain>
    </source>
</reference>
<protein>
    <recommendedName>
        <fullName evidence="3">biotin--[biotin carboxyl-carrier protein] ligase</fullName>
        <ecNumber evidence="3">6.3.4.15</ecNumber>
    </recommendedName>
</protein>
<dbReference type="EC" id="6.3.4.15" evidence="3"/>
<dbReference type="PANTHER" id="PTHR12835:SF5">
    <property type="entry name" value="BIOTIN--PROTEIN LIGASE"/>
    <property type="match status" value="1"/>
</dbReference>
<evidence type="ECO:0000256" key="3">
    <source>
        <dbReference type="ARBA" id="ARBA00024227"/>
    </source>
</evidence>
<gene>
    <name evidence="6" type="primary">birA</name>
    <name evidence="6" type="ORF">POI8812_02175</name>
</gene>